<evidence type="ECO:0000256" key="1">
    <source>
        <dbReference type="SAM" id="MobiDB-lite"/>
    </source>
</evidence>
<comment type="caution">
    <text evidence="3">The sequence shown here is derived from an EMBL/GenBank/DDBJ whole genome shotgun (WGS) entry which is preliminary data.</text>
</comment>
<dbReference type="Pfam" id="PF22514">
    <property type="entry name" value="EXPB1_D1"/>
    <property type="match status" value="1"/>
</dbReference>
<dbReference type="SUPFAM" id="SSF50685">
    <property type="entry name" value="Barwin-like endoglucanases"/>
    <property type="match status" value="1"/>
</dbReference>
<name>A0A4Y7T838_COPMI</name>
<dbReference type="PROSITE" id="PS50842">
    <property type="entry name" value="EXPANSIN_EG45"/>
    <property type="match status" value="1"/>
</dbReference>
<reference evidence="3 4" key="1">
    <citation type="journal article" date="2019" name="Nat. Ecol. Evol.">
        <title>Megaphylogeny resolves global patterns of mushroom evolution.</title>
        <authorList>
            <person name="Varga T."/>
            <person name="Krizsan K."/>
            <person name="Foldi C."/>
            <person name="Dima B."/>
            <person name="Sanchez-Garcia M."/>
            <person name="Sanchez-Ramirez S."/>
            <person name="Szollosi G.J."/>
            <person name="Szarkandi J.G."/>
            <person name="Papp V."/>
            <person name="Albert L."/>
            <person name="Andreopoulos W."/>
            <person name="Angelini C."/>
            <person name="Antonin V."/>
            <person name="Barry K.W."/>
            <person name="Bougher N.L."/>
            <person name="Buchanan P."/>
            <person name="Buyck B."/>
            <person name="Bense V."/>
            <person name="Catcheside P."/>
            <person name="Chovatia M."/>
            <person name="Cooper J."/>
            <person name="Damon W."/>
            <person name="Desjardin D."/>
            <person name="Finy P."/>
            <person name="Geml J."/>
            <person name="Haridas S."/>
            <person name="Hughes K."/>
            <person name="Justo A."/>
            <person name="Karasinski D."/>
            <person name="Kautmanova I."/>
            <person name="Kiss B."/>
            <person name="Kocsube S."/>
            <person name="Kotiranta H."/>
            <person name="LaButti K.M."/>
            <person name="Lechner B.E."/>
            <person name="Liimatainen K."/>
            <person name="Lipzen A."/>
            <person name="Lukacs Z."/>
            <person name="Mihaltcheva S."/>
            <person name="Morgado L.N."/>
            <person name="Niskanen T."/>
            <person name="Noordeloos M.E."/>
            <person name="Ohm R.A."/>
            <person name="Ortiz-Santana B."/>
            <person name="Ovrebo C."/>
            <person name="Racz N."/>
            <person name="Riley R."/>
            <person name="Savchenko A."/>
            <person name="Shiryaev A."/>
            <person name="Soop K."/>
            <person name="Spirin V."/>
            <person name="Szebenyi C."/>
            <person name="Tomsovsky M."/>
            <person name="Tulloss R.E."/>
            <person name="Uehling J."/>
            <person name="Grigoriev I.V."/>
            <person name="Vagvolgyi C."/>
            <person name="Papp T."/>
            <person name="Martin F.M."/>
            <person name="Miettinen O."/>
            <person name="Hibbett D.S."/>
            <person name="Nagy L.G."/>
        </authorList>
    </citation>
    <scope>NUCLEOTIDE SEQUENCE [LARGE SCALE GENOMIC DNA]</scope>
    <source>
        <strain evidence="3 4">FP101781</strain>
    </source>
</reference>
<organism evidence="3 4">
    <name type="scientific">Coprinellus micaceus</name>
    <name type="common">Glistening ink-cap mushroom</name>
    <name type="synonym">Coprinus micaceus</name>
    <dbReference type="NCBI Taxonomy" id="71717"/>
    <lineage>
        <taxon>Eukaryota</taxon>
        <taxon>Fungi</taxon>
        <taxon>Dikarya</taxon>
        <taxon>Basidiomycota</taxon>
        <taxon>Agaricomycotina</taxon>
        <taxon>Agaricomycetes</taxon>
        <taxon>Agaricomycetidae</taxon>
        <taxon>Agaricales</taxon>
        <taxon>Agaricineae</taxon>
        <taxon>Psathyrellaceae</taxon>
        <taxon>Coprinellus</taxon>
    </lineage>
</organism>
<protein>
    <recommendedName>
        <fullName evidence="2">Expansin-like EG45 domain-containing protein</fullName>
    </recommendedName>
</protein>
<feature type="region of interest" description="Disordered" evidence="1">
    <location>
        <begin position="188"/>
        <end position="207"/>
    </location>
</feature>
<dbReference type="Gene3D" id="2.40.40.10">
    <property type="entry name" value="RlpA-like domain"/>
    <property type="match status" value="1"/>
</dbReference>
<dbReference type="AlphaFoldDB" id="A0A4Y7T838"/>
<evidence type="ECO:0000313" key="4">
    <source>
        <dbReference type="Proteomes" id="UP000298030"/>
    </source>
</evidence>
<dbReference type="EMBL" id="QPFP01000023">
    <property type="protein sequence ID" value="TEB30347.1"/>
    <property type="molecule type" value="Genomic_DNA"/>
</dbReference>
<proteinExistence type="predicted"/>
<dbReference type="OrthoDB" id="5823761at2759"/>
<dbReference type="InterPro" id="IPR007112">
    <property type="entry name" value="Expansin/allergen_DPBB_dom"/>
</dbReference>
<dbReference type="CDD" id="cd22278">
    <property type="entry name" value="DPBB_GH45_endoglucanase"/>
    <property type="match status" value="1"/>
</dbReference>
<dbReference type="Proteomes" id="UP000298030">
    <property type="component" value="Unassembled WGS sequence"/>
</dbReference>
<feature type="domain" description="Expansin-like EG45" evidence="2">
    <location>
        <begin position="25"/>
        <end position="153"/>
    </location>
</feature>
<evidence type="ECO:0000259" key="2">
    <source>
        <dbReference type="PROSITE" id="PS50842"/>
    </source>
</evidence>
<keyword evidence="4" id="KW-1185">Reference proteome</keyword>
<gene>
    <name evidence="3" type="ORF">FA13DRAFT_1733656</name>
</gene>
<evidence type="ECO:0000313" key="3">
    <source>
        <dbReference type="EMBL" id="TEB30347.1"/>
    </source>
</evidence>
<dbReference type="InterPro" id="IPR036908">
    <property type="entry name" value="RlpA-like_sf"/>
</dbReference>
<accession>A0A4Y7T838</accession>
<sequence>MSSWIQYPPTGLATLTHYSLPEGYVAACGCTPDSTKYPTAALSQMAFGSSANYGPGCGRCFKLSLLNPLVSTPPFTPDEIKSVVVKITDLCPLSQVGWCSGTTERMNSAGSQLNFDLAYPSKAIPGDFFPSDEALYGYKDFGVWNITYEAVSCLSSWQGTSNPKALGSVGALGTSACCPAEPTGNSEDTCPSYSDNNGLPPNTATSDSPMLRPIPSTLLVGLVLSWLVLR</sequence>